<evidence type="ECO:0000256" key="1">
    <source>
        <dbReference type="ARBA" id="ARBA00004514"/>
    </source>
</evidence>
<keyword evidence="4" id="KW-0216">Detoxification</keyword>
<evidence type="ECO:0000313" key="11">
    <source>
        <dbReference type="RefSeq" id="XP_007032218.2"/>
    </source>
</evidence>
<evidence type="ECO:0000256" key="5">
    <source>
        <dbReference type="ARBA" id="ARBA00022679"/>
    </source>
</evidence>
<dbReference type="Gene3D" id="1.20.1050.10">
    <property type="match status" value="1"/>
</dbReference>
<dbReference type="PANTHER" id="PTHR11260:SF547">
    <property type="entry name" value="GLUTATHIONE S-TRANSFERASE"/>
    <property type="match status" value="1"/>
</dbReference>
<organism evidence="10 11">
    <name type="scientific">Theobroma cacao</name>
    <name type="common">Cacao</name>
    <name type="synonym">Cocoa</name>
    <dbReference type="NCBI Taxonomy" id="3641"/>
    <lineage>
        <taxon>Eukaryota</taxon>
        <taxon>Viridiplantae</taxon>
        <taxon>Streptophyta</taxon>
        <taxon>Embryophyta</taxon>
        <taxon>Tracheophyta</taxon>
        <taxon>Spermatophyta</taxon>
        <taxon>Magnoliopsida</taxon>
        <taxon>eudicotyledons</taxon>
        <taxon>Gunneridae</taxon>
        <taxon>Pentapetalae</taxon>
        <taxon>rosids</taxon>
        <taxon>malvids</taxon>
        <taxon>Malvales</taxon>
        <taxon>Malvaceae</taxon>
        <taxon>Byttnerioideae</taxon>
        <taxon>Theobroma</taxon>
    </lineage>
</organism>
<dbReference type="PANTHER" id="PTHR11260">
    <property type="entry name" value="GLUTATHIONE S-TRANSFERASE, GST, SUPERFAMILY, GST DOMAIN CONTAINING"/>
    <property type="match status" value="1"/>
</dbReference>
<comment type="subcellular location">
    <subcellularLocation>
        <location evidence="1">Cytoplasm</location>
        <location evidence="1">Cytosol</location>
    </subcellularLocation>
</comment>
<dbReference type="GO" id="GO:0006749">
    <property type="term" value="P:glutathione metabolic process"/>
    <property type="evidence" value="ECO:0007669"/>
    <property type="project" value="InterPro"/>
</dbReference>
<dbReference type="PROSITE" id="PS50405">
    <property type="entry name" value="GST_CTER"/>
    <property type="match status" value="1"/>
</dbReference>
<dbReference type="Gramene" id="Tc04v2_t005110.1">
    <property type="protein sequence ID" value="Tc04v2_p005110.1"/>
    <property type="gene ID" value="Tc04v2_g005110"/>
</dbReference>
<comment type="similarity">
    <text evidence="6">Belongs to the GST superfamily. Tau family.</text>
</comment>
<dbReference type="GeneID" id="18601271"/>
<proteinExistence type="inferred from homology"/>
<evidence type="ECO:0000256" key="7">
    <source>
        <dbReference type="ARBA" id="ARBA00047960"/>
    </source>
</evidence>
<dbReference type="SUPFAM" id="SSF52833">
    <property type="entry name" value="Thioredoxin-like"/>
    <property type="match status" value="1"/>
</dbReference>
<dbReference type="CDD" id="cd03185">
    <property type="entry name" value="GST_C_Tau"/>
    <property type="match status" value="1"/>
</dbReference>
<dbReference type="GO" id="GO:0009407">
    <property type="term" value="P:toxin catabolic process"/>
    <property type="evidence" value="ECO:0007669"/>
    <property type="project" value="UniProtKB-ARBA"/>
</dbReference>
<dbReference type="SFLD" id="SFLDG00358">
    <property type="entry name" value="Main_(cytGST)"/>
    <property type="match status" value="1"/>
</dbReference>
<dbReference type="Gene3D" id="3.40.30.10">
    <property type="entry name" value="Glutaredoxin"/>
    <property type="match status" value="1"/>
</dbReference>
<dbReference type="InterPro" id="IPR004046">
    <property type="entry name" value="GST_C"/>
</dbReference>
<dbReference type="Proteomes" id="UP000694886">
    <property type="component" value="Chromosome 4"/>
</dbReference>
<evidence type="ECO:0000256" key="2">
    <source>
        <dbReference type="ARBA" id="ARBA00012452"/>
    </source>
</evidence>
<dbReference type="GO" id="GO:0005829">
    <property type="term" value="C:cytosol"/>
    <property type="evidence" value="ECO:0007669"/>
    <property type="project" value="UniProtKB-SubCell"/>
</dbReference>
<dbReference type="InterPro" id="IPR010987">
    <property type="entry name" value="Glutathione-S-Trfase_C-like"/>
</dbReference>
<dbReference type="InterPro" id="IPR036249">
    <property type="entry name" value="Thioredoxin-like_sf"/>
</dbReference>
<evidence type="ECO:0000256" key="3">
    <source>
        <dbReference type="ARBA" id="ARBA00022490"/>
    </source>
</evidence>
<gene>
    <name evidence="11" type="primary">LOC18601271</name>
</gene>
<dbReference type="InterPro" id="IPR036282">
    <property type="entry name" value="Glutathione-S-Trfase_C_sf"/>
</dbReference>
<reference evidence="10" key="1">
    <citation type="journal article" date="1997" name="Nucleic Acids Res.">
        <title>tRNAscan-SE: a program for improved detection of transfer RNA genes in genomic sequence.</title>
        <authorList>
            <person name="Lowe T.M."/>
            <person name="Eddy S.R."/>
        </authorList>
    </citation>
    <scope>NUCLEOTIDE SEQUENCE [LARGE SCALE GENOMIC DNA]</scope>
    <source>
        <strain evidence="10">r\B97-61/B2</strain>
    </source>
</reference>
<protein>
    <recommendedName>
        <fullName evidence="2">glutathione transferase</fullName>
        <ecNumber evidence="2">2.5.1.18</ecNumber>
    </recommendedName>
</protein>
<dbReference type="SFLD" id="SFLDG01152">
    <property type="entry name" value="Main.3:_Omega-_and_Tau-like"/>
    <property type="match status" value="1"/>
</dbReference>
<dbReference type="InterPro" id="IPR045074">
    <property type="entry name" value="GST_C_Tau"/>
</dbReference>
<keyword evidence="3" id="KW-0963">Cytoplasm</keyword>
<dbReference type="CDD" id="cd03058">
    <property type="entry name" value="GST_N_Tau"/>
    <property type="match status" value="1"/>
</dbReference>
<evidence type="ECO:0000259" key="8">
    <source>
        <dbReference type="PROSITE" id="PS50404"/>
    </source>
</evidence>
<feature type="domain" description="GST N-terminal" evidence="8">
    <location>
        <begin position="4"/>
        <end position="84"/>
    </location>
</feature>
<dbReference type="FunFam" id="1.20.1050.10:FF:000018">
    <property type="entry name" value="Glutathione S-transferase U20"/>
    <property type="match status" value="1"/>
</dbReference>
<evidence type="ECO:0000256" key="6">
    <source>
        <dbReference type="ARBA" id="ARBA00025743"/>
    </source>
</evidence>
<evidence type="ECO:0000313" key="10">
    <source>
        <dbReference type="Proteomes" id="UP000694886"/>
    </source>
</evidence>
<sequence>MSKEELVILDCWVSPFCMGVKIALAEKGLEYEAREEDLFGGKSDLLLNSNPIYMKVPVLLHQAKPLCESTIIVNYIDETWPSPPLLPPCSYGRAQARFWADFIDKKLFDAGCNIWRSKGEAPEEAKREVIEILKQLEEALREKAFFGGDTFEFVDIITVPVTSWFHAIEKFGNFKVEDECPKFSAWMKRCMQRETVAKVLPNPEKVYEFLIMFRKMQGIE</sequence>
<dbReference type="SUPFAM" id="SSF47616">
    <property type="entry name" value="GST C-terminal domain-like"/>
    <property type="match status" value="1"/>
</dbReference>
<dbReference type="PROSITE" id="PS50404">
    <property type="entry name" value="GST_NTER"/>
    <property type="match status" value="1"/>
</dbReference>
<accession>A0AB32V7Y1</accession>
<dbReference type="Pfam" id="PF00043">
    <property type="entry name" value="GST_C"/>
    <property type="match status" value="1"/>
</dbReference>
<dbReference type="InterPro" id="IPR045073">
    <property type="entry name" value="Omega/Tau-like"/>
</dbReference>
<dbReference type="GO" id="GO:0004364">
    <property type="term" value="F:glutathione transferase activity"/>
    <property type="evidence" value="ECO:0007669"/>
    <property type="project" value="UniProtKB-EC"/>
</dbReference>
<dbReference type="SFLD" id="SFLDS00019">
    <property type="entry name" value="Glutathione_Transferase_(cytos"/>
    <property type="match status" value="1"/>
</dbReference>
<dbReference type="AlphaFoldDB" id="A0AB32V7Y1"/>
<keyword evidence="5" id="KW-0808">Transferase</keyword>
<dbReference type="Pfam" id="PF02798">
    <property type="entry name" value="GST_N"/>
    <property type="match status" value="1"/>
</dbReference>
<reference evidence="11" key="2">
    <citation type="submission" date="2025-08" db="UniProtKB">
        <authorList>
            <consortium name="RefSeq"/>
        </authorList>
    </citation>
    <scope>IDENTIFICATION</scope>
</reference>
<dbReference type="InterPro" id="IPR004045">
    <property type="entry name" value="Glutathione_S-Trfase_N"/>
</dbReference>
<dbReference type="RefSeq" id="XP_007032218.2">
    <property type="nucleotide sequence ID" value="XM_007032156.2"/>
</dbReference>
<comment type="catalytic activity">
    <reaction evidence="7">
        <text>RX + glutathione = an S-substituted glutathione + a halide anion + H(+)</text>
        <dbReference type="Rhea" id="RHEA:16437"/>
        <dbReference type="ChEBI" id="CHEBI:15378"/>
        <dbReference type="ChEBI" id="CHEBI:16042"/>
        <dbReference type="ChEBI" id="CHEBI:17792"/>
        <dbReference type="ChEBI" id="CHEBI:57925"/>
        <dbReference type="ChEBI" id="CHEBI:90779"/>
        <dbReference type="EC" id="2.5.1.18"/>
    </reaction>
</comment>
<dbReference type="KEGG" id="tcc:18601271"/>
<dbReference type="EC" id="2.5.1.18" evidence="2"/>
<feature type="domain" description="GST C-terminal" evidence="9">
    <location>
        <begin position="89"/>
        <end position="209"/>
    </location>
</feature>
<evidence type="ECO:0000256" key="4">
    <source>
        <dbReference type="ARBA" id="ARBA00022575"/>
    </source>
</evidence>
<evidence type="ECO:0000259" key="9">
    <source>
        <dbReference type="PROSITE" id="PS50405"/>
    </source>
</evidence>
<dbReference type="InterPro" id="IPR040079">
    <property type="entry name" value="Glutathione_S-Trfase"/>
</dbReference>
<dbReference type="FunFam" id="3.40.30.10:FF:000014">
    <property type="entry name" value="Tau class glutathione S-transferase"/>
    <property type="match status" value="1"/>
</dbReference>
<name>A0AB32V7Y1_THECC</name>